<dbReference type="PANTHER" id="PTHR34220">
    <property type="entry name" value="SENSOR HISTIDINE KINASE YPDA"/>
    <property type="match status" value="1"/>
</dbReference>
<dbReference type="PANTHER" id="PTHR34220:SF7">
    <property type="entry name" value="SENSOR HISTIDINE KINASE YPDA"/>
    <property type="match status" value="1"/>
</dbReference>
<organism evidence="3 4">
    <name type="scientific">Extibacter muris</name>
    <dbReference type="NCBI Taxonomy" id="1796622"/>
    <lineage>
        <taxon>Bacteria</taxon>
        <taxon>Bacillati</taxon>
        <taxon>Bacillota</taxon>
        <taxon>Clostridia</taxon>
        <taxon>Lachnospirales</taxon>
        <taxon>Lachnospiraceae</taxon>
        <taxon>Extibacter</taxon>
    </lineage>
</organism>
<dbReference type="EMBL" id="SMMX01000005">
    <property type="protein sequence ID" value="TDA22087.1"/>
    <property type="molecule type" value="Genomic_DNA"/>
</dbReference>
<name>A0A4R4FET1_9FIRM</name>
<evidence type="ECO:0000259" key="2">
    <source>
        <dbReference type="Pfam" id="PF06580"/>
    </source>
</evidence>
<sequence length="599" mass="67293">MEIFTMKNKKTIINRIANLQLGTKIVGIILIVMLLMISSSIAGITMVLNSSNKLLYQALAGSLTYSAEDISRKISNIESMTSAIVSNSNIRKNLITLNDEESEIRIGNAENALETLLADYYSTYKNNSISYINLYYPGGVVQSYEAQSSSVPEQVHKEVIAAANNVSGYPCAVTDYCNSYGLFLGRDSRRVEQMNFHRLGTVVVCVDMNRLIRSSTRSVLPSEETQYALLENGSEFYHSDGISSKQLKDINRQLSSDYGVVTVDSDRYFAVQGTIKNTSWDYICLIPYDRIFQALSFTMLLALAIILISVLIAILLSRMLIRSVTEDFRRLVNKMKAFGKDESKAPDIGYDYSSRIDEIGVLHNQFDQMTMKIQDLIQQNYVNEILSKDARLKALENQINPHFLYNTLEAVNWRAKAIGEKDISSMVEALGTLLRETLSSGTRNFTLSHELEIVQCYLTIQRIRFEDRLTYSQEVEPGILDISLPHFTIQPLVENSVNYAMEKSTEVCHIRLEGARLGDTITIDVINNGSQFEANLLEKLENGLITPHGFGIGLLNIHKRIQLTYGTGYGLILFNRDEEHAVARIIIPGGTHAESIDSR</sequence>
<dbReference type="SUPFAM" id="SSF55874">
    <property type="entry name" value="ATPase domain of HSP90 chaperone/DNA topoisomerase II/histidine kinase"/>
    <property type="match status" value="1"/>
</dbReference>
<gene>
    <name evidence="3" type="ORF">E1963_07530</name>
</gene>
<dbReference type="Proteomes" id="UP000295710">
    <property type="component" value="Unassembled WGS sequence"/>
</dbReference>
<keyword evidence="1" id="KW-0812">Transmembrane</keyword>
<evidence type="ECO:0000256" key="1">
    <source>
        <dbReference type="SAM" id="Phobius"/>
    </source>
</evidence>
<dbReference type="AlphaFoldDB" id="A0A4R4FET1"/>
<feature type="transmembrane region" description="Helical" evidence="1">
    <location>
        <begin position="294"/>
        <end position="321"/>
    </location>
</feature>
<dbReference type="Pfam" id="PF06580">
    <property type="entry name" value="His_kinase"/>
    <property type="match status" value="1"/>
</dbReference>
<protein>
    <submittedName>
        <fullName evidence="3">Sensor histidine kinase</fullName>
    </submittedName>
</protein>
<dbReference type="GO" id="GO:0000155">
    <property type="term" value="F:phosphorelay sensor kinase activity"/>
    <property type="evidence" value="ECO:0007669"/>
    <property type="project" value="InterPro"/>
</dbReference>
<comment type="caution">
    <text evidence="3">The sequence shown here is derived from an EMBL/GenBank/DDBJ whole genome shotgun (WGS) entry which is preliminary data.</text>
</comment>
<dbReference type="Gene3D" id="6.10.340.10">
    <property type="match status" value="1"/>
</dbReference>
<feature type="transmembrane region" description="Helical" evidence="1">
    <location>
        <begin position="21"/>
        <end position="48"/>
    </location>
</feature>
<keyword evidence="4" id="KW-1185">Reference proteome</keyword>
<dbReference type="GO" id="GO:0016020">
    <property type="term" value="C:membrane"/>
    <property type="evidence" value="ECO:0007669"/>
    <property type="project" value="InterPro"/>
</dbReference>
<dbReference type="InterPro" id="IPR010559">
    <property type="entry name" value="Sig_transdc_His_kin_internal"/>
</dbReference>
<evidence type="ECO:0000313" key="4">
    <source>
        <dbReference type="Proteomes" id="UP000295710"/>
    </source>
</evidence>
<accession>A0A4R4FET1</accession>
<dbReference type="InterPro" id="IPR036890">
    <property type="entry name" value="HATPase_C_sf"/>
</dbReference>
<dbReference type="InterPro" id="IPR050640">
    <property type="entry name" value="Bact_2-comp_sensor_kinase"/>
</dbReference>
<evidence type="ECO:0000313" key="3">
    <source>
        <dbReference type="EMBL" id="TDA22087.1"/>
    </source>
</evidence>
<keyword evidence="1" id="KW-0472">Membrane</keyword>
<feature type="domain" description="Signal transduction histidine kinase internal region" evidence="2">
    <location>
        <begin position="390"/>
        <end position="469"/>
    </location>
</feature>
<keyword evidence="3" id="KW-0418">Kinase</keyword>
<keyword evidence="1" id="KW-1133">Transmembrane helix</keyword>
<reference evidence="3 4" key="1">
    <citation type="journal article" date="2016" name="Nat. Microbiol.">
        <title>The Mouse Intestinal Bacterial Collection (miBC) provides host-specific insight into cultured diversity and functional potential of the gut microbiota.</title>
        <authorList>
            <person name="Lagkouvardos I."/>
            <person name="Pukall R."/>
            <person name="Abt B."/>
            <person name="Foesel B.U."/>
            <person name="Meier-Kolthoff J.P."/>
            <person name="Kumar N."/>
            <person name="Bresciani A."/>
            <person name="Martinez I."/>
            <person name="Just S."/>
            <person name="Ziegler C."/>
            <person name="Brugiroux S."/>
            <person name="Garzetti D."/>
            <person name="Wenning M."/>
            <person name="Bui T.P."/>
            <person name="Wang J."/>
            <person name="Hugenholtz F."/>
            <person name="Plugge C.M."/>
            <person name="Peterson D.A."/>
            <person name="Hornef M.W."/>
            <person name="Baines J.F."/>
            <person name="Smidt H."/>
            <person name="Walter J."/>
            <person name="Kristiansen K."/>
            <person name="Nielsen H.B."/>
            <person name="Haller D."/>
            <person name="Overmann J."/>
            <person name="Stecher B."/>
            <person name="Clavel T."/>
        </authorList>
    </citation>
    <scope>NUCLEOTIDE SEQUENCE [LARGE SCALE GENOMIC DNA]</scope>
    <source>
        <strain evidence="3 4">DSM 28560</strain>
    </source>
</reference>
<keyword evidence="3" id="KW-0808">Transferase</keyword>
<proteinExistence type="predicted"/>
<dbReference type="Gene3D" id="3.30.565.10">
    <property type="entry name" value="Histidine kinase-like ATPase, C-terminal domain"/>
    <property type="match status" value="1"/>
</dbReference>